<keyword evidence="3" id="KW-0472">Membrane</keyword>
<keyword evidence="10" id="KW-1185">Reference proteome</keyword>
<organism evidence="9 10">
    <name type="scientific">Parachitinimonas caeni</name>
    <dbReference type="NCBI Taxonomy" id="3031301"/>
    <lineage>
        <taxon>Bacteria</taxon>
        <taxon>Pseudomonadati</taxon>
        <taxon>Pseudomonadota</taxon>
        <taxon>Betaproteobacteria</taxon>
        <taxon>Neisseriales</taxon>
        <taxon>Chitinibacteraceae</taxon>
        <taxon>Parachitinimonas</taxon>
    </lineage>
</organism>
<dbReference type="Pfam" id="PF21304">
    <property type="entry name" value="T3S_SPI-1_N0"/>
    <property type="match status" value="1"/>
</dbReference>
<keyword evidence="3 4" id="KW-0813">Transport</keyword>
<comment type="subcellular location">
    <subcellularLocation>
        <location evidence="1 3 4">Cell outer membrane</location>
    </subcellularLocation>
</comment>
<feature type="region of interest" description="Disordered" evidence="5">
    <location>
        <begin position="239"/>
        <end position="280"/>
    </location>
</feature>
<dbReference type="PANTHER" id="PTHR30332:SF5">
    <property type="entry name" value="SPI-1 TYPE 3 SECRETION SYSTEM SECRETIN"/>
    <property type="match status" value="1"/>
</dbReference>
<evidence type="ECO:0000313" key="10">
    <source>
        <dbReference type="Proteomes" id="UP001172778"/>
    </source>
</evidence>
<gene>
    <name evidence="3 9" type="primary">sctC</name>
    <name evidence="9" type="ORF">PZA18_05525</name>
</gene>
<reference evidence="9" key="1">
    <citation type="submission" date="2023-03" db="EMBL/GenBank/DDBJ databases">
        <title>Chitinimonas shenzhenensis gen. nov., sp. nov., a novel member of family Burkholderiaceae isolated from activated sludge collected in Shen Zhen, China.</title>
        <authorList>
            <person name="Wang X."/>
        </authorList>
    </citation>
    <scope>NUCLEOTIDE SEQUENCE</scope>
    <source>
        <strain evidence="9">DQS-5</strain>
    </source>
</reference>
<dbReference type="HAMAP" id="MF_02219">
    <property type="entry name" value="Type_III_secretin"/>
    <property type="match status" value="1"/>
</dbReference>
<accession>A0ABT7DTZ6</accession>
<comment type="similarity">
    <text evidence="3">Belongs to the bacterial secretin family. T3SS SctC subfamily.</text>
</comment>
<dbReference type="Gene3D" id="3.30.1370.120">
    <property type="match status" value="2"/>
</dbReference>
<feature type="chain" id="PRO_5044909009" description="Type 3 secretion system secretin" evidence="3">
    <location>
        <begin position="27"/>
        <end position="548"/>
    </location>
</feature>
<protein>
    <recommendedName>
        <fullName evidence="3">Type 3 secretion system secretin</fullName>
        <shortName evidence="3">T3SS secretin</shortName>
    </recommendedName>
</protein>
<dbReference type="InterPro" id="IPR003522">
    <property type="entry name" value="T3SS_OM_pore_YscC"/>
</dbReference>
<comment type="subunit">
    <text evidence="3">The core secretion machinery of the T3SS is composed of approximately 20 different proteins, including cytoplasmic components, a base, an export apparatus and a needle. This subunit is part of the base, which anchors the injectisome in the bacterial cell envelope. Forms a stable homooligomeric complex.</text>
</comment>
<dbReference type="Gene3D" id="3.55.50.30">
    <property type="match status" value="1"/>
</dbReference>
<dbReference type="PRINTS" id="PR01337">
    <property type="entry name" value="TYPE3OMGPROT"/>
</dbReference>
<evidence type="ECO:0000259" key="8">
    <source>
        <dbReference type="Pfam" id="PF21304"/>
    </source>
</evidence>
<evidence type="ECO:0000256" key="2">
    <source>
        <dbReference type="ARBA" id="ARBA00022729"/>
    </source>
</evidence>
<comment type="function">
    <text evidence="3">Component of the type III secretion system (T3SS), also called injectisome, which is used to inject bacterial effector proteins into eukaryotic host cells. Forms a ring-shaped multimeric structure with an apparent central pore in the outer membrane.</text>
</comment>
<name>A0ABT7DTZ6_9NEIS</name>
<dbReference type="Pfam" id="PF00263">
    <property type="entry name" value="Secretin"/>
    <property type="match status" value="1"/>
</dbReference>
<evidence type="ECO:0000256" key="1">
    <source>
        <dbReference type="ARBA" id="ARBA00004442"/>
    </source>
</evidence>
<dbReference type="EMBL" id="JARRAF010000005">
    <property type="protein sequence ID" value="MDK2123506.1"/>
    <property type="molecule type" value="Genomic_DNA"/>
</dbReference>
<sequence precursor="true">MRLHPSVRRLCAPWLLSLAMALPAAAATPPWPMASYSYYADNISLQKLLEDFATQFGVTVQISAAVKGNVNGRIVAASPSEFLNRLSNSYGLMWFYYGGSLYITKSTEIVTKPVSAAGTTLPSLKQALTDLGLVDSRFGWGDLPERGVALVSGPPPYVELIAKAVADLPAIPADENVTVFKLKHATVDDRTMYFRDKQITTPGVATILKNLISGNNAASGTQTQVLELAAALRTAPGLAPNEPAPANGAAAGSAAPSGGSALPAKAMPNGGGGKREPSVQADPRINAIIVRDTPDRLPIYAKLIEHLDVPVSLIEIEAMIVDVNSTKLSELGIDWAGRDGKVAGGFGVVGSGNEKGGITLNRGNGVNPSTILLDSGNFLVSRIKVLEGIGDARVLSRPSILTVDNLGALLDLSETFYIRVAGERAANVVPITTGVSLKVTPHITERDGQKLIQLVIDIEDGAIQEQKIQDLPTVRKSVVSTQAVVGENSSLLIGGYNSTVDVTQDDHVPILGQIPLFGALFSHKKTDRQKRERLFMITPKIVTLPPKN</sequence>
<feature type="signal peptide" evidence="3">
    <location>
        <begin position="1"/>
        <end position="26"/>
    </location>
</feature>
<evidence type="ECO:0000256" key="4">
    <source>
        <dbReference type="RuleBase" id="RU004004"/>
    </source>
</evidence>
<dbReference type="PANTHER" id="PTHR30332">
    <property type="entry name" value="PROBABLE GENERAL SECRETION PATHWAY PROTEIN D"/>
    <property type="match status" value="1"/>
</dbReference>
<comment type="caution">
    <text evidence="9">The sequence shown here is derived from an EMBL/GenBank/DDBJ whole genome shotgun (WGS) entry which is preliminary data.</text>
</comment>
<dbReference type="Pfam" id="PF03958">
    <property type="entry name" value="Secretin_N"/>
    <property type="match status" value="1"/>
</dbReference>
<evidence type="ECO:0000259" key="7">
    <source>
        <dbReference type="Pfam" id="PF03958"/>
    </source>
</evidence>
<dbReference type="InterPro" id="IPR005644">
    <property type="entry name" value="NolW-like"/>
</dbReference>
<proteinExistence type="inferred from homology"/>
<keyword evidence="3" id="KW-0998">Cell outer membrane</keyword>
<keyword evidence="3" id="KW-0653">Protein transport</keyword>
<dbReference type="Proteomes" id="UP001172778">
    <property type="component" value="Unassembled WGS sequence"/>
</dbReference>
<evidence type="ECO:0000259" key="6">
    <source>
        <dbReference type="Pfam" id="PF00263"/>
    </source>
</evidence>
<evidence type="ECO:0000313" key="9">
    <source>
        <dbReference type="EMBL" id="MDK2123506.1"/>
    </source>
</evidence>
<feature type="domain" description="NolW-like" evidence="7">
    <location>
        <begin position="177"/>
        <end position="311"/>
    </location>
</feature>
<dbReference type="InterPro" id="IPR050810">
    <property type="entry name" value="Bact_Secretion_Sys_Channel"/>
</dbReference>
<dbReference type="NCBIfam" id="TIGR02516">
    <property type="entry name" value="type_III_yscC"/>
    <property type="match status" value="1"/>
</dbReference>
<evidence type="ECO:0000256" key="5">
    <source>
        <dbReference type="SAM" id="MobiDB-lite"/>
    </source>
</evidence>
<dbReference type="InterPro" id="IPR049034">
    <property type="entry name" value="T3S_SPI-1_N0"/>
</dbReference>
<evidence type="ECO:0000256" key="3">
    <source>
        <dbReference type="HAMAP-Rule" id="MF_02219"/>
    </source>
</evidence>
<dbReference type="InterPro" id="IPR038591">
    <property type="entry name" value="NolW-like_sf"/>
</dbReference>
<feature type="compositionally biased region" description="Low complexity" evidence="5">
    <location>
        <begin position="239"/>
        <end position="264"/>
    </location>
</feature>
<dbReference type="InterPro" id="IPR004846">
    <property type="entry name" value="T2SS/T3SS_dom"/>
</dbReference>
<keyword evidence="3" id="KW-0811">Translocation</keyword>
<keyword evidence="2 3" id="KW-0732">Signal</keyword>
<feature type="domain" description="SPI-1 type 3 secretion system secretin N0" evidence="8">
    <location>
        <begin position="38"/>
        <end position="103"/>
    </location>
</feature>
<feature type="domain" description="Type II/III secretion system secretin-like" evidence="6">
    <location>
        <begin position="386"/>
        <end position="542"/>
    </location>
</feature>
<dbReference type="RefSeq" id="WP_284099806.1">
    <property type="nucleotide sequence ID" value="NZ_JARRAF010000005.1"/>
</dbReference>